<gene>
    <name evidence="2" type="ORF">GCM10017781_04220</name>
</gene>
<keyword evidence="1" id="KW-0472">Membrane</keyword>
<evidence type="ECO:0000313" key="3">
    <source>
        <dbReference type="Proteomes" id="UP000619376"/>
    </source>
</evidence>
<keyword evidence="3" id="KW-1185">Reference proteome</keyword>
<comment type="caution">
    <text evidence="2">The sequence shown here is derived from an EMBL/GenBank/DDBJ whole genome shotgun (WGS) entry which is preliminary data.</text>
</comment>
<evidence type="ECO:0000313" key="2">
    <source>
        <dbReference type="EMBL" id="GHF31173.1"/>
    </source>
</evidence>
<feature type="transmembrane region" description="Helical" evidence="1">
    <location>
        <begin position="42"/>
        <end position="61"/>
    </location>
</feature>
<keyword evidence="1" id="KW-0812">Transmembrane</keyword>
<organism evidence="2 3">
    <name type="scientific">Deinococcus metalli</name>
    <dbReference type="NCBI Taxonomy" id="1141878"/>
    <lineage>
        <taxon>Bacteria</taxon>
        <taxon>Thermotogati</taxon>
        <taxon>Deinococcota</taxon>
        <taxon>Deinococci</taxon>
        <taxon>Deinococcales</taxon>
        <taxon>Deinococcaceae</taxon>
        <taxon>Deinococcus</taxon>
    </lineage>
</organism>
<protein>
    <submittedName>
        <fullName evidence="2">Uncharacterized protein</fullName>
    </submittedName>
</protein>
<dbReference type="Proteomes" id="UP000619376">
    <property type="component" value="Unassembled WGS sequence"/>
</dbReference>
<accession>A0ABQ3JK34</accession>
<reference evidence="3" key="1">
    <citation type="journal article" date="2019" name="Int. J. Syst. Evol. Microbiol.">
        <title>The Global Catalogue of Microorganisms (GCM) 10K type strain sequencing project: providing services to taxonomists for standard genome sequencing and annotation.</title>
        <authorList>
            <consortium name="The Broad Institute Genomics Platform"/>
            <consortium name="The Broad Institute Genome Sequencing Center for Infectious Disease"/>
            <person name="Wu L."/>
            <person name="Ma J."/>
        </authorList>
    </citation>
    <scope>NUCLEOTIDE SEQUENCE [LARGE SCALE GENOMIC DNA]</scope>
    <source>
        <strain evidence="3">CGMCC 1.18437</strain>
    </source>
</reference>
<dbReference type="EMBL" id="BNAJ01000001">
    <property type="protein sequence ID" value="GHF31173.1"/>
    <property type="molecule type" value="Genomic_DNA"/>
</dbReference>
<proteinExistence type="predicted"/>
<evidence type="ECO:0000256" key="1">
    <source>
        <dbReference type="SAM" id="Phobius"/>
    </source>
</evidence>
<keyword evidence="1" id="KW-1133">Transmembrane helix</keyword>
<sequence length="67" mass="7273">MRREGRYAARMALWVFFVFIVLSATFVLMLSRGPLRAAPNAGALRTVAYAQYAAALLLVLARVTGAA</sequence>
<name>A0ABQ3JK34_9DEIO</name>
<feature type="transmembrane region" description="Helical" evidence="1">
    <location>
        <begin position="12"/>
        <end position="30"/>
    </location>
</feature>